<comment type="caution">
    <text evidence="1">The sequence shown here is derived from an EMBL/GenBank/DDBJ whole genome shotgun (WGS) entry which is preliminary data.</text>
</comment>
<name>A0ABU0E3V5_9FIRM</name>
<sequence length="147" mass="17476">MKQEKKEQKIELIEYINNNRSKINIRHICENVNIDYKQFIAGINSDTRRISVNALKRFVNMMNDEIKLKENIKLGLIYKSYFDLHLLFSSSEDIEISTIKTAVYKLEYLLNQHSDLLNQAESKFIMNEVEKTKEKYKMEGKHGKQKK</sequence>
<accession>A0ABU0E3V5</accession>
<dbReference type="RefSeq" id="WP_307408423.1">
    <property type="nucleotide sequence ID" value="NZ_JAUSUR010000004.1"/>
</dbReference>
<evidence type="ECO:0000313" key="2">
    <source>
        <dbReference type="Proteomes" id="UP001230220"/>
    </source>
</evidence>
<keyword evidence="2" id="KW-1185">Reference proteome</keyword>
<proteinExistence type="predicted"/>
<organism evidence="1 2">
    <name type="scientific">Breznakia pachnodae</name>
    <dbReference type="NCBI Taxonomy" id="265178"/>
    <lineage>
        <taxon>Bacteria</taxon>
        <taxon>Bacillati</taxon>
        <taxon>Bacillota</taxon>
        <taxon>Erysipelotrichia</taxon>
        <taxon>Erysipelotrichales</taxon>
        <taxon>Erysipelotrichaceae</taxon>
        <taxon>Breznakia</taxon>
    </lineage>
</organism>
<gene>
    <name evidence="1" type="ORF">J2S15_002322</name>
</gene>
<evidence type="ECO:0000313" key="1">
    <source>
        <dbReference type="EMBL" id="MDQ0361572.1"/>
    </source>
</evidence>
<dbReference type="Proteomes" id="UP001230220">
    <property type="component" value="Unassembled WGS sequence"/>
</dbReference>
<dbReference type="EMBL" id="JAUSUR010000004">
    <property type="protein sequence ID" value="MDQ0361572.1"/>
    <property type="molecule type" value="Genomic_DNA"/>
</dbReference>
<reference evidence="1 2" key="1">
    <citation type="submission" date="2023-07" db="EMBL/GenBank/DDBJ databases">
        <title>Genomic Encyclopedia of Type Strains, Phase IV (KMG-IV): sequencing the most valuable type-strain genomes for metagenomic binning, comparative biology and taxonomic classification.</title>
        <authorList>
            <person name="Goeker M."/>
        </authorList>
    </citation>
    <scope>NUCLEOTIDE SEQUENCE [LARGE SCALE GENOMIC DNA]</scope>
    <source>
        <strain evidence="1 2">DSM 16784</strain>
    </source>
</reference>
<protein>
    <submittedName>
        <fullName evidence="1">Beta-galactosidase beta subunit</fullName>
    </submittedName>
</protein>